<dbReference type="AlphaFoldDB" id="A0A140F2S0"/>
<keyword evidence="1" id="KW-0496">Mitochondrion</keyword>
<protein>
    <submittedName>
        <fullName evidence="1">Sec-independent protein secretion pathway component</fullName>
    </submittedName>
</protein>
<dbReference type="RefSeq" id="YP_009237668.1">
    <property type="nucleotide sequence ID" value="NC_029643.1"/>
</dbReference>
<gene>
    <name evidence="1" type="primary">tatA</name>
</gene>
<name>A0A140F2S0_9STRA</name>
<geneLocation type="mitochondrion" evidence="1"/>
<dbReference type="EMBL" id="KU501220">
    <property type="protein sequence ID" value="AML60704.1"/>
    <property type="molecule type" value="Genomic_DNA"/>
</dbReference>
<dbReference type="GeneID" id="26994735"/>
<reference evidence="1" key="1">
    <citation type="journal article" date="2016" name="Genome Biol. Evol.">
        <title>A Comparative Analysis of Mitochondrial Genomes in Eustigmatophyte Algae.</title>
        <authorList>
            <person name="Sevcikova T."/>
            <person name="Klimes V."/>
            <person name="Zbrankova V."/>
            <person name="Strnad H."/>
            <person name="Hroudova M."/>
            <person name="Vlcek C."/>
            <person name="Elias M."/>
        </authorList>
    </citation>
    <scope>NUCLEOTIDE SEQUENCE</scope>
    <source>
        <strain evidence="1">CCALA 838</strain>
    </source>
</reference>
<organism evidence="1">
    <name type="scientific">Trachydiscus minutus</name>
    <dbReference type="NCBI Taxonomy" id="1032745"/>
    <lineage>
        <taxon>Eukaryota</taxon>
        <taxon>Sar</taxon>
        <taxon>Stramenopiles</taxon>
        <taxon>Ochrophyta</taxon>
        <taxon>Eustigmatophyceae</taxon>
        <taxon>Goniochloridales</taxon>
        <taxon>Goniochloridaceae</taxon>
        <taxon>Trachydiscus</taxon>
    </lineage>
</organism>
<evidence type="ECO:0000313" key="1">
    <source>
        <dbReference type="EMBL" id="AML60704.1"/>
    </source>
</evidence>
<sequence>MISFSQILVLLFLALLLFGDARQIFNKFILIFINFKTLIKKLFLQKKDDLDSTKK</sequence>
<proteinExistence type="predicted"/>
<accession>A0A140F2S0</accession>